<keyword evidence="4" id="KW-0677">Repeat</keyword>
<evidence type="ECO:0000313" key="14">
    <source>
        <dbReference type="Proteomes" id="UP001152803"/>
    </source>
</evidence>
<dbReference type="InterPro" id="IPR013783">
    <property type="entry name" value="Ig-like_fold"/>
</dbReference>
<dbReference type="GO" id="GO:0001501">
    <property type="term" value="P:skeletal system development"/>
    <property type="evidence" value="ECO:0007669"/>
    <property type="project" value="TreeGrafter"/>
</dbReference>
<accession>A0A9Q1DDY3</accession>
<dbReference type="GO" id="GO:0072534">
    <property type="term" value="C:perineuronal net"/>
    <property type="evidence" value="ECO:0007669"/>
    <property type="project" value="TreeGrafter"/>
</dbReference>
<comment type="subcellular location">
    <subcellularLocation>
        <location evidence="1">Secreted</location>
    </subcellularLocation>
</comment>
<evidence type="ECO:0000256" key="5">
    <source>
        <dbReference type="ARBA" id="ARBA00022974"/>
    </source>
</evidence>
<dbReference type="FunFam" id="3.10.100.10:FF:000011">
    <property type="entry name" value="Aggrecan core protein"/>
    <property type="match status" value="1"/>
</dbReference>
<keyword evidence="7" id="KW-0325">Glycoprotein</keyword>
<comment type="caution">
    <text evidence="13">The sequence shown here is derived from an EMBL/GenBank/DDBJ whole genome shotgun (WGS) entry which is preliminary data.</text>
</comment>
<feature type="domain" description="Ig-like" evidence="11">
    <location>
        <begin position="263"/>
        <end position="373"/>
    </location>
</feature>
<evidence type="ECO:0000256" key="4">
    <source>
        <dbReference type="ARBA" id="ARBA00022737"/>
    </source>
</evidence>
<feature type="disulfide bond" evidence="9">
    <location>
        <begin position="421"/>
        <end position="442"/>
    </location>
</feature>
<reference evidence="13" key="1">
    <citation type="journal article" date="2023" name="Science">
        <title>Genome structures resolve the early diversification of teleost fishes.</title>
        <authorList>
            <person name="Parey E."/>
            <person name="Louis A."/>
            <person name="Montfort J."/>
            <person name="Bouchez O."/>
            <person name="Roques C."/>
            <person name="Iampietro C."/>
            <person name="Lluch J."/>
            <person name="Castinel A."/>
            <person name="Donnadieu C."/>
            <person name="Desvignes T."/>
            <person name="Floi Bucao C."/>
            <person name="Jouanno E."/>
            <person name="Wen M."/>
            <person name="Mejri S."/>
            <person name="Dirks R."/>
            <person name="Jansen H."/>
            <person name="Henkel C."/>
            <person name="Chen W.J."/>
            <person name="Zahm M."/>
            <person name="Cabau C."/>
            <person name="Klopp C."/>
            <person name="Thompson A.W."/>
            <person name="Robinson-Rechavi M."/>
            <person name="Braasch I."/>
            <person name="Lecointre G."/>
            <person name="Bobe J."/>
            <person name="Postlethwait J.H."/>
            <person name="Berthelot C."/>
            <person name="Roest Crollius H."/>
            <person name="Guiguen Y."/>
        </authorList>
    </citation>
    <scope>NUCLEOTIDE SEQUENCE</scope>
    <source>
        <strain evidence="13">Concon-B</strain>
    </source>
</reference>
<organism evidence="13 14">
    <name type="scientific">Conger conger</name>
    <name type="common">Conger eel</name>
    <name type="synonym">Muraena conger</name>
    <dbReference type="NCBI Taxonomy" id="82655"/>
    <lineage>
        <taxon>Eukaryota</taxon>
        <taxon>Metazoa</taxon>
        <taxon>Chordata</taxon>
        <taxon>Craniata</taxon>
        <taxon>Vertebrata</taxon>
        <taxon>Euteleostomi</taxon>
        <taxon>Actinopterygii</taxon>
        <taxon>Neopterygii</taxon>
        <taxon>Teleostei</taxon>
        <taxon>Anguilliformes</taxon>
        <taxon>Congridae</taxon>
        <taxon>Conger</taxon>
    </lineage>
</organism>
<dbReference type="Proteomes" id="UP001152803">
    <property type="component" value="Unassembled WGS sequence"/>
</dbReference>
<dbReference type="SMART" id="SM00409">
    <property type="entry name" value="IG"/>
    <property type="match status" value="1"/>
</dbReference>
<dbReference type="SMART" id="SM00445">
    <property type="entry name" value="LINK"/>
    <property type="match status" value="2"/>
</dbReference>
<dbReference type="PROSITE" id="PS50835">
    <property type="entry name" value="IG_LIKE"/>
    <property type="match status" value="1"/>
</dbReference>
<evidence type="ECO:0000313" key="13">
    <source>
        <dbReference type="EMBL" id="KAJ8267515.1"/>
    </source>
</evidence>
<sequence length="807" mass="88664">MRLDGRVLLGGVSSRLAVDVRVAGRRSAARWEPHVFGRHGRDAAGRCPRLSLRELADRGTGHRGYGIKARLSRRRHGNNTATRQPWSQARERATLTDARAIGETSRMSQINWGLGLLSGTRVFRQRNKEGSDREPPGWTRAQHTRYPRILQRAHWPRTSPCPGFPSVPPFRPGREERQSEGVIRATEVSRPLCRAQGPVGSGQGNVVRCGSGFAEQMGGDGLNKRCEMALLLFLCALCPLTHASPLNLGQGAEDGRVLQVTIPKSPRPWVTLGGALTLPCLLSLSQHAVRPPPRVKWSVLTAGREAEILVAQGERVKISEAYRDRASLPGYASSPEDLTLHLHDLHYNDSGFYRCGVQQGLEDAHDLVQVKVKGVVFHYRHASGRYAFSFVEAQRACAGIGAQMATPDQLLAAYDSGYEQCDAGWLSDQTVRYPIQTPREGCYGDMDGLPGVRNYGTLEPEELFDVYCYVEDINGEVFQVSAPQRLTLDEARLFCRASGAELATTGQLYAAWSEGLDHCSPGWLEDGSVRYPIATPRDRCGGSQPGVKTVYRHGNQTGFPPPHDRYDAFCFRGNGHPHTDPTMDYPATELEDLGQDIVTLEDPQEEIRLGEGGVREEVESEVQGVLESFPVFGGREREPRPTVAPQGPLPFPVDLQTPAPPARNPHLTQDPRERRPATEATPKSAGTALSPGAPSNPKHQPPGHQRALDTSPTLHLHPRRPLPTTALHPRRPLPDTTTLHLRQPLPDTTALHLRQPLPDTTALHPRQPLPDTTALHPRGSRPPLRLQGPTAPVTRPRPEPPGSPVSL</sequence>
<keyword evidence="3" id="KW-0732">Signal</keyword>
<feature type="region of interest" description="Disordered" evidence="10">
    <location>
        <begin position="157"/>
        <end position="179"/>
    </location>
</feature>
<feature type="region of interest" description="Disordered" evidence="10">
    <location>
        <begin position="759"/>
        <end position="807"/>
    </location>
</feature>
<gene>
    <name evidence="13" type="ORF">COCON_G00126870</name>
</gene>
<evidence type="ECO:0000256" key="3">
    <source>
        <dbReference type="ARBA" id="ARBA00022729"/>
    </source>
</evidence>
<feature type="compositionally biased region" description="Pro residues" evidence="10">
    <location>
        <begin position="162"/>
        <end position="171"/>
    </location>
</feature>
<dbReference type="Gene3D" id="2.60.40.10">
    <property type="entry name" value="Immunoglobulins"/>
    <property type="match status" value="1"/>
</dbReference>
<evidence type="ECO:0000256" key="1">
    <source>
        <dbReference type="ARBA" id="ARBA00004613"/>
    </source>
</evidence>
<dbReference type="FunFam" id="3.10.100.10:FF:000002">
    <property type="entry name" value="Hyaluronan proteoglycan link protein 1"/>
    <property type="match status" value="1"/>
</dbReference>
<dbReference type="GO" id="GO:0045202">
    <property type="term" value="C:synapse"/>
    <property type="evidence" value="ECO:0007669"/>
    <property type="project" value="TreeGrafter"/>
</dbReference>
<dbReference type="GO" id="GO:0005615">
    <property type="term" value="C:extracellular space"/>
    <property type="evidence" value="ECO:0007669"/>
    <property type="project" value="TreeGrafter"/>
</dbReference>
<dbReference type="GO" id="GO:0002052">
    <property type="term" value="P:positive regulation of neuroblast proliferation"/>
    <property type="evidence" value="ECO:0007669"/>
    <property type="project" value="TreeGrafter"/>
</dbReference>
<dbReference type="SMART" id="SM00406">
    <property type="entry name" value="IGv"/>
    <property type="match status" value="1"/>
</dbReference>
<dbReference type="InterPro" id="IPR016187">
    <property type="entry name" value="CTDL_fold"/>
</dbReference>
<dbReference type="PANTHER" id="PTHR22804:SF41">
    <property type="entry name" value="BREVICAN CORE PROTEIN"/>
    <property type="match status" value="1"/>
</dbReference>
<dbReference type="GO" id="GO:0005540">
    <property type="term" value="F:hyaluronic acid binding"/>
    <property type="evidence" value="ECO:0007669"/>
    <property type="project" value="InterPro"/>
</dbReference>
<dbReference type="Pfam" id="PF07686">
    <property type="entry name" value="V-set"/>
    <property type="match status" value="1"/>
</dbReference>
<dbReference type="GO" id="GO:0010001">
    <property type="term" value="P:glial cell differentiation"/>
    <property type="evidence" value="ECO:0007669"/>
    <property type="project" value="TreeGrafter"/>
</dbReference>
<comment type="caution">
    <text evidence="9">Lacks conserved residue(s) required for the propagation of feature annotation.</text>
</comment>
<evidence type="ECO:0000256" key="2">
    <source>
        <dbReference type="ARBA" id="ARBA00022525"/>
    </source>
</evidence>
<proteinExistence type="predicted"/>
<protein>
    <recommendedName>
        <fullName evidence="15">Brevican core protein</fullName>
    </recommendedName>
</protein>
<keyword evidence="8" id="KW-0393">Immunoglobulin domain</keyword>
<dbReference type="PROSITE" id="PS50963">
    <property type="entry name" value="LINK_2"/>
    <property type="match status" value="2"/>
</dbReference>
<dbReference type="InterPro" id="IPR013106">
    <property type="entry name" value="Ig_V-set"/>
</dbReference>
<evidence type="ECO:0000256" key="7">
    <source>
        <dbReference type="ARBA" id="ARBA00023180"/>
    </source>
</evidence>
<evidence type="ECO:0000256" key="10">
    <source>
        <dbReference type="SAM" id="MobiDB-lite"/>
    </source>
</evidence>
<feature type="domain" description="Link" evidence="12">
    <location>
        <begin position="375"/>
        <end position="470"/>
    </location>
</feature>
<evidence type="ECO:0008006" key="15">
    <source>
        <dbReference type="Google" id="ProtNLM"/>
    </source>
</evidence>
<evidence type="ECO:0000256" key="9">
    <source>
        <dbReference type="PROSITE-ProRule" id="PRU00323"/>
    </source>
</evidence>
<dbReference type="InterPro" id="IPR016186">
    <property type="entry name" value="C-type_lectin-like/link_sf"/>
</dbReference>
<evidence type="ECO:0000256" key="6">
    <source>
        <dbReference type="ARBA" id="ARBA00023157"/>
    </source>
</evidence>
<dbReference type="SUPFAM" id="SSF56436">
    <property type="entry name" value="C-type lectin-like"/>
    <property type="match status" value="2"/>
</dbReference>
<dbReference type="SUPFAM" id="SSF48726">
    <property type="entry name" value="Immunoglobulin"/>
    <property type="match status" value="1"/>
</dbReference>
<dbReference type="GO" id="GO:0007417">
    <property type="term" value="P:central nervous system development"/>
    <property type="evidence" value="ECO:0007669"/>
    <property type="project" value="TreeGrafter"/>
</dbReference>
<dbReference type="GO" id="GO:0007155">
    <property type="term" value="P:cell adhesion"/>
    <property type="evidence" value="ECO:0007669"/>
    <property type="project" value="InterPro"/>
</dbReference>
<feature type="domain" description="Link" evidence="12">
    <location>
        <begin position="476"/>
        <end position="572"/>
    </location>
</feature>
<evidence type="ECO:0000259" key="12">
    <source>
        <dbReference type="PROSITE" id="PS50963"/>
    </source>
</evidence>
<dbReference type="OrthoDB" id="418245at2759"/>
<evidence type="ECO:0000256" key="8">
    <source>
        <dbReference type="ARBA" id="ARBA00023319"/>
    </source>
</evidence>
<dbReference type="Pfam" id="PF00193">
    <property type="entry name" value="Xlink"/>
    <property type="match status" value="2"/>
</dbReference>
<dbReference type="PRINTS" id="PR01265">
    <property type="entry name" value="LINKMODULE"/>
</dbReference>
<feature type="region of interest" description="Disordered" evidence="10">
    <location>
        <begin position="629"/>
        <end position="743"/>
    </location>
</feature>
<dbReference type="CDD" id="cd03520">
    <property type="entry name" value="Link_domain_CSPGs_modules_2_4"/>
    <property type="match status" value="1"/>
</dbReference>
<dbReference type="EMBL" id="JAFJMO010000009">
    <property type="protein sequence ID" value="KAJ8267515.1"/>
    <property type="molecule type" value="Genomic_DNA"/>
</dbReference>
<dbReference type="InterPro" id="IPR000538">
    <property type="entry name" value="Link_dom"/>
</dbReference>
<dbReference type="AlphaFoldDB" id="A0A9Q1DDY3"/>
<feature type="disulfide bond" evidence="9">
    <location>
        <begin position="519"/>
        <end position="540"/>
    </location>
</feature>
<dbReference type="PROSITE" id="PS01241">
    <property type="entry name" value="LINK_1"/>
    <property type="match status" value="1"/>
</dbReference>
<keyword evidence="14" id="KW-1185">Reference proteome</keyword>
<name>A0A9Q1DDY3_CONCO</name>
<dbReference type="PANTHER" id="PTHR22804">
    <property type="entry name" value="AGGRECAN/VERSICAN PROTEOGLYCAN"/>
    <property type="match status" value="1"/>
</dbReference>
<dbReference type="InterPro" id="IPR050691">
    <property type="entry name" value="Hyaluronan_bind_Proteoglycan"/>
</dbReference>
<evidence type="ECO:0000259" key="11">
    <source>
        <dbReference type="PROSITE" id="PS50835"/>
    </source>
</evidence>
<dbReference type="InterPro" id="IPR003599">
    <property type="entry name" value="Ig_sub"/>
</dbReference>
<dbReference type="Gene3D" id="3.10.100.10">
    <property type="entry name" value="Mannose-Binding Protein A, subunit A"/>
    <property type="match status" value="2"/>
</dbReference>
<keyword evidence="5" id="KW-0654">Proteoglycan</keyword>
<dbReference type="InterPro" id="IPR007110">
    <property type="entry name" value="Ig-like_dom"/>
</dbReference>
<dbReference type="InterPro" id="IPR036179">
    <property type="entry name" value="Ig-like_dom_sf"/>
</dbReference>
<keyword evidence="6 9" id="KW-1015">Disulfide bond</keyword>
<dbReference type="CDD" id="cd03517">
    <property type="entry name" value="Link_domain_CSPGs_modules_1_3"/>
    <property type="match status" value="1"/>
</dbReference>
<keyword evidence="2" id="KW-0964">Secreted</keyword>